<organism evidence="9 10">
    <name type="scientific">Bradyrhizobium yuanmingense</name>
    <dbReference type="NCBI Taxonomy" id="108015"/>
    <lineage>
        <taxon>Bacteria</taxon>
        <taxon>Pseudomonadati</taxon>
        <taxon>Pseudomonadota</taxon>
        <taxon>Alphaproteobacteria</taxon>
        <taxon>Hyphomicrobiales</taxon>
        <taxon>Nitrobacteraceae</taxon>
        <taxon>Bradyrhizobium</taxon>
    </lineage>
</organism>
<dbReference type="EMBL" id="LJYF01000035">
    <property type="protein sequence ID" value="KRP90257.1"/>
    <property type="molecule type" value="Genomic_DNA"/>
</dbReference>
<dbReference type="GO" id="GO:0005886">
    <property type="term" value="C:plasma membrane"/>
    <property type="evidence" value="ECO:0007669"/>
    <property type="project" value="UniProtKB-SubCell"/>
</dbReference>
<protein>
    <recommendedName>
        <fullName evidence="8">YetF C-terminal domain-containing protein</fullName>
    </recommendedName>
</protein>
<evidence type="ECO:0000256" key="7">
    <source>
        <dbReference type="SAM" id="Phobius"/>
    </source>
</evidence>
<evidence type="ECO:0000313" key="9">
    <source>
        <dbReference type="EMBL" id="KRP90257.1"/>
    </source>
</evidence>
<dbReference type="PANTHER" id="PTHR34582:SF6">
    <property type="entry name" value="UPF0702 TRANSMEMBRANE PROTEIN YCAP"/>
    <property type="match status" value="1"/>
</dbReference>
<dbReference type="STRING" id="108015.GA0061099_1005586"/>
<comment type="similarity">
    <text evidence="2">Belongs to the UPF0702 family.</text>
</comment>
<name>A0A0R3C624_9BRAD</name>
<evidence type="ECO:0000313" key="10">
    <source>
        <dbReference type="Proteomes" id="UP000051380"/>
    </source>
</evidence>
<evidence type="ECO:0000256" key="3">
    <source>
        <dbReference type="ARBA" id="ARBA00022475"/>
    </source>
</evidence>
<keyword evidence="6 7" id="KW-0472">Membrane</keyword>
<evidence type="ECO:0000256" key="5">
    <source>
        <dbReference type="ARBA" id="ARBA00022989"/>
    </source>
</evidence>
<evidence type="ECO:0000259" key="8">
    <source>
        <dbReference type="Pfam" id="PF04239"/>
    </source>
</evidence>
<keyword evidence="5 7" id="KW-1133">Transmembrane helix</keyword>
<dbReference type="OrthoDB" id="9793799at2"/>
<dbReference type="PANTHER" id="PTHR34582">
    <property type="entry name" value="UPF0702 TRANSMEMBRANE PROTEIN YCAP"/>
    <property type="match status" value="1"/>
</dbReference>
<keyword evidence="4 7" id="KW-0812">Transmembrane</keyword>
<comment type="subcellular location">
    <subcellularLocation>
        <location evidence="1">Cell membrane</location>
        <topology evidence="1">Multi-pass membrane protein</topology>
    </subcellularLocation>
</comment>
<feature type="domain" description="YetF C-terminal" evidence="8">
    <location>
        <begin position="94"/>
        <end position="162"/>
    </location>
</feature>
<dbReference type="Proteomes" id="UP000051380">
    <property type="component" value="Unassembled WGS sequence"/>
</dbReference>
<evidence type="ECO:0000256" key="2">
    <source>
        <dbReference type="ARBA" id="ARBA00006448"/>
    </source>
</evidence>
<feature type="transmembrane region" description="Helical" evidence="7">
    <location>
        <begin position="50"/>
        <end position="68"/>
    </location>
</feature>
<dbReference type="Gene3D" id="3.30.240.20">
    <property type="entry name" value="bsu07140 like domains"/>
    <property type="match status" value="1"/>
</dbReference>
<dbReference type="InterPro" id="IPR007353">
    <property type="entry name" value="DUF421"/>
</dbReference>
<proteinExistence type="inferred from homology"/>
<reference evidence="9 10" key="1">
    <citation type="submission" date="2015-09" db="EMBL/GenBank/DDBJ databases">
        <title>Draft Genome Sequence of the Strain BR 3267 (Bradyrhizobium yuanmingense) recommended as inoculant for cowpea in Brazil.</title>
        <authorList>
            <person name="Simoes-Araujo J.L."/>
            <person name="Zilli J.E."/>
        </authorList>
    </citation>
    <scope>NUCLEOTIDE SEQUENCE [LARGE SCALE GENOMIC DNA]</scope>
    <source>
        <strain evidence="9 10">BR3267</strain>
    </source>
</reference>
<sequence>MFQLSWNEIFVPTHSIMEMVVRGTIMYLGVFTLMRFVLKRQTGGLSIPDLLLVVLLADAAQNGMAGEYHSITEGIVLVATIIFWNLAIDWVGYHVPFVERLARPAPLLLIKNGQVLRRNMRQELVTMDELMSKLREEGIASPSDVVEAYIEGDGNISVKKKEA</sequence>
<feature type="transmembrane region" description="Helical" evidence="7">
    <location>
        <begin position="74"/>
        <end position="93"/>
    </location>
</feature>
<evidence type="ECO:0000256" key="6">
    <source>
        <dbReference type="ARBA" id="ARBA00023136"/>
    </source>
</evidence>
<accession>A0A0R3C624</accession>
<evidence type="ECO:0000256" key="1">
    <source>
        <dbReference type="ARBA" id="ARBA00004651"/>
    </source>
</evidence>
<feature type="transmembrane region" description="Helical" evidence="7">
    <location>
        <begin position="20"/>
        <end position="38"/>
    </location>
</feature>
<dbReference type="AlphaFoldDB" id="A0A0R3C624"/>
<keyword evidence="3" id="KW-1003">Cell membrane</keyword>
<gene>
    <name evidence="9" type="ORF">AOQ72_35240</name>
</gene>
<comment type="caution">
    <text evidence="9">The sequence shown here is derived from an EMBL/GenBank/DDBJ whole genome shotgun (WGS) entry which is preliminary data.</text>
</comment>
<dbReference type="Pfam" id="PF04239">
    <property type="entry name" value="DUF421"/>
    <property type="match status" value="1"/>
</dbReference>
<evidence type="ECO:0000256" key="4">
    <source>
        <dbReference type="ARBA" id="ARBA00022692"/>
    </source>
</evidence>
<dbReference type="RefSeq" id="WP_057029739.1">
    <property type="nucleotide sequence ID" value="NZ_JBGCAU010000002.1"/>
</dbReference>
<dbReference type="InterPro" id="IPR023090">
    <property type="entry name" value="UPF0702_alpha/beta_dom_sf"/>
</dbReference>